<dbReference type="OrthoDB" id="1675410at2"/>
<evidence type="ECO:0000256" key="4">
    <source>
        <dbReference type="ARBA" id="ARBA00022544"/>
    </source>
</evidence>
<evidence type="ECO:0000256" key="7">
    <source>
        <dbReference type="ARBA" id="ARBA00023136"/>
    </source>
</evidence>
<organism evidence="9 10">
    <name type="scientific">Clostridium grantii DSM 8605</name>
    <dbReference type="NCBI Taxonomy" id="1121316"/>
    <lineage>
        <taxon>Bacteria</taxon>
        <taxon>Bacillati</taxon>
        <taxon>Bacillota</taxon>
        <taxon>Clostridia</taxon>
        <taxon>Eubacteriales</taxon>
        <taxon>Clostridiaceae</taxon>
        <taxon>Clostridium</taxon>
    </lineage>
</organism>
<dbReference type="AlphaFoldDB" id="A0A1M5VF32"/>
<dbReference type="NCBIfam" id="TIGR00912">
    <property type="entry name" value="2A0309"/>
    <property type="match status" value="1"/>
</dbReference>
<feature type="transmembrane region" description="Helical" evidence="8">
    <location>
        <begin position="332"/>
        <end position="351"/>
    </location>
</feature>
<feature type="transmembrane region" description="Helical" evidence="8">
    <location>
        <begin position="180"/>
        <end position="201"/>
    </location>
</feature>
<comment type="similarity">
    <text evidence="2">Belongs to the amino acid-polyamine-organocation (APC) superfamily. Spore germination protein (SGP) (TC 2.A.3.9) family.</text>
</comment>
<dbReference type="Proteomes" id="UP000184447">
    <property type="component" value="Unassembled WGS sequence"/>
</dbReference>
<evidence type="ECO:0000256" key="5">
    <source>
        <dbReference type="ARBA" id="ARBA00022692"/>
    </source>
</evidence>
<proteinExistence type="inferred from homology"/>
<keyword evidence="3" id="KW-0813">Transport</keyword>
<dbReference type="RefSeq" id="WP_073338541.1">
    <property type="nucleotide sequence ID" value="NZ_FQXM01000011.1"/>
</dbReference>
<dbReference type="InterPro" id="IPR004761">
    <property type="entry name" value="Spore_GerAB"/>
</dbReference>
<evidence type="ECO:0000256" key="1">
    <source>
        <dbReference type="ARBA" id="ARBA00004141"/>
    </source>
</evidence>
<evidence type="ECO:0000313" key="9">
    <source>
        <dbReference type="EMBL" id="SHH73836.1"/>
    </source>
</evidence>
<dbReference type="PANTHER" id="PTHR34975">
    <property type="entry name" value="SPORE GERMINATION PROTEIN A2"/>
    <property type="match status" value="1"/>
</dbReference>
<feature type="transmembrane region" description="Helical" evidence="8">
    <location>
        <begin position="109"/>
        <end position="128"/>
    </location>
</feature>
<reference evidence="9 10" key="1">
    <citation type="submission" date="2016-11" db="EMBL/GenBank/DDBJ databases">
        <authorList>
            <person name="Jaros S."/>
            <person name="Januszkiewicz K."/>
            <person name="Wedrychowicz H."/>
        </authorList>
    </citation>
    <scope>NUCLEOTIDE SEQUENCE [LARGE SCALE GENOMIC DNA]</scope>
    <source>
        <strain evidence="9 10">DSM 8605</strain>
    </source>
</reference>
<gene>
    <name evidence="9" type="ORF">SAMN02745207_02263</name>
</gene>
<evidence type="ECO:0000256" key="3">
    <source>
        <dbReference type="ARBA" id="ARBA00022448"/>
    </source>
</evidence>
<evidence type="ECO:0000256" key="2">
    <source>
        <dbReference type="ARBA" id="ARBA00007998"/>
    </source>
</evidence>
<comment type="subcellular location">
    <subcellularLocation>
        <location evidence="1">Membrane</location>
        <topology evidence="1">Multi-pass membrane protein</topology>
    </subcellularLocation>
</comment>
<keyword evidence="7 8" id="KW-0472">Membrane</keyword>
<sequence>MNKTILTEKQGICIVIMFILSNAILGVRGIQAKEDFWVALILTIAITIFMSFILSKLYYTYPNKDLFDIIEICFGRFIGKIFITLYVYFLLEEGTMVLMNFAYFTNLTYLDRTPLLVIKMFFLLLCLYTSKLGIYILGRCSEYFLIWVIPIIGFSIAFSIPDMDFNNIRPFFNTGVRPIMMGVLYAYTFPFGEIVTLSAVLSNLKERNSAYKIYISGTLISGLILLLTSSTNILVLGVKVASSTFYPTYITMSKIQIGDAIQRIEIIMTLVYILSALIKTSVYLLATCKAIIKLFDFHDHSFLLTPTAFLMLNLSIFLTPNILAYWEYNDKFWTYWSLFFLFIFPVILLIVSSIKEYKKIKFL</sequence>
<evidence type="ECO:0000313" key="10">
    <source>
        <dbReference type="Proteomes" id="UP000184447"/>
    </source>
</evidence>
<evidence type="ECO:0000256" key="6">
    <source>
        <dbReference type="ARBA" id="ARBA00022989"/>
    </source>
</evidence>
<evidence type="ECO:0000256" key="8">
    <source>
        <dbReference type="SAM" id="Phobius"/>
    </source>
</evidence>
<keyword evidence="4" id="KW-0309">Germination</keyword>
<dbReference type="STRING" id="1121316.SAMN02745207_02263"/>
<accession>A0A1M5VF32</accession>
<name>A0A1M5VF32_9CLOT</name>
<feature type="transmembrane region" description="Helical" evidence="8">
    <location>
        <begin position="307"/>
        <end position="326"/>
    </location>
</feature>
<feature type="transmembrane region" description="Helical" evidence="8">
    <location>
        <begin position="213"/>
        <end position="238"/>
    </location>
</feature>
<feature type="transmembrane region" description="Helical" evidence="8">
    <location>
        <begin position="266"/>
        <end position="286"/>
    </location>
</feature>
<dbReference type="GO" id="GO:0016020">
    <property type="term" value="C:membrane"/>
    <property type="evidence" value="ECO:0007669"/>
    <property type="project" value="UniProtKB-SubCell"/>
</dbReference>
<feature type="transmembrane region" description="Helical" evidence="8">
    <location>
        <begin position="36"/>
        <end position="54"/>
    </location>
</feature>
<dbReference type="GO" id="GO:0009847">
    <property type="term" value="P:spore germination"/>
    <property type="evidence" value="ECO:0007669"/>
    <property type="project" value="InterPro"/>
</dbReference>
<keyword evidence="10" id="KW-1185">Reference proteome</keyword>
<feature type="transmembrane region" description="Helical" evidence="8">
    <location>
        <begin position="140"/>
        <end position="160"/>
    </location>
</feature>
<keyword evidence="5 8" id="KW-0812">Transmembrane</keyword>
<dbReference type="Pfam" id="PF03845">
    <property type="entry name" value="Spore_permease"/>
    <property type="match status" value="1"/>
</dbReference>
<protein>
    <submittedName>
        <fullName evidence="9">Spore germination protein KB</fullName>
    </submittedName>
</protein>
<dbReference type="EMBL" id="FQXM01000011">
    <property type="protein sequence ID" value="SHH73836.1"/>
    <property type="molecule type" value="Genomic_DNA"/>
</dbReference>
<dbReference type="PANTHER" id="PTHR34975:SF2">
    <property type="entry name" value="SPORE GERMINATION PROTEIN A2"/>
    <property type="match status" value="1"/>
</dbReference>
<feature type="transmembrane region" description="Helical" evidence="8">
    <location>
        <begin position="66"/>
        <end position="89"/>
    </location>
</feature>
<feature type="transmembrane region" description="Helical" evidence="8">
    <location>
        <begin position="12"/>
        <end position="30"/>
    </location>
</feature>
<keyword evidence="6 8" id="KW-1133">Transmembrane helix</keyword>